<keyword evidence="2" id="KW-1185">Reference proteome</keyword>
<evidence type="ECO:0000313" key="1">
    <source>
        <dbReference type="EMBL" id="KAG6627331.1"/>
    </source>
</evidence>
<protein>
    <submittedName>
        <fullName evidence="1">Uncharacterized protein</fullName>
    </submittedName>
</protein>
<comment type="caution">
    <text evidence="1">The sequence shown here is derived from an EMBL/GenBank/DDBJ whole genome shotgun (WGS) entry which is preliminary data.</text>
</comment>
<evidence type="ECO:0000313" key="2">
    <source>
        <dbReference type="Proteomes" id="UP000811609"/>
    </source>
</evidence>
<reference evidence="1" key="1">
    <citation type="submission" date="2020-12" db="EMBL/GenBank/DDBJ databases">
        <title>WGS assembly of Carya illinoinensis cv. Pawnee.</title>
        <authorList>
            <person name="Platts A."/>
            <person name="Shu S."/>
            <person name="Wright S."/>
            <person name="Barry K."/>
            <person name="Edger P."/>
            <person name="Pires J.C."/>
            <person name="Schmutz J."/>
        </authorList>
    </citation>
    <scope>NUCLEOTIDE SEQUENCE</scope>
    <source>
        <tissue evidence="1">Leaf</tissue>
    </source>
</reference>
<name>A0A8T1NBY6_CARIL</name>
<accession>A0A8T1NBY6</accession>
<gene>
    <name evidence="1" type="ORF">CIPAW_15G120300</name>
</gene>
<dbReference type="AlphaFoldDB" id="A0A8T1NBY6"/>
<dbReference type="Proteomes" id="UP000811609">
    <property type="component" value="Chromosome 15"/>
</dbReference>
<sequence>MLIGRRLRFLHLSRYNLSSLVRLPIDNGSSSTAVPDRFKLVKEFISQPISGKLRRLEQPSSSSAYKDLNLRLLGRILRLEHSQKLKKKKDSPRIRRNHAPQLNLYNLWQSISPSLACLKHLELLSRNYNH</sequence>
<dbReference type="EMBL" id="CM031823">
    <property type="protein sequence ID" value="KAG6627331.1"/>
    <property type="molecule type" value="Genomic_DNA"/>
</dbReference>
<proteinExistence type="predicted"/>
<organism evidence="1 2">
    <name type="scientific">Carya illinoinensis</name>
    <name type="common">Pecan</name>
    <dbReference type="NCBI Taxonomy" id="32201"/>
    <lineage>
        <taxon>Eukaryota</taxon>
        <taxon>Viridiplantae</taxon>
        <taxon>Streptophyta</taxon>
        <taxon>Embryophyta</taxon>
        <taxon>Tracheophyta</taxon>
        <taxon>Spermatophyta</taxon>
        <taxon>Magnoliopsida</taxon>
        <taxon>eudicotyledons</taxon>
        <taxon>Gunneridae</taxon>
        <taxon>Pentapetalae</taxon>
        <taxon>rosids</taxon>
        <taxon>fabids</taxon>
        <taxon>Fagales</taxon>
        <taxon>Juglandaceae</taxon>
        <taxon>Carya</taxon>
    </lineage>
</organism>